<feature type="domain" description="Acyl-CoA dehydrogenase/oxidase N-terminal" evidence="9">
    <location>
        <begin position="6"/>
        <end position="117"/>
    </location>
</feature>
<feature type="domain" description="Acyl-CoA oxidase/dehydrogenase middle" evidence="8">
    <location>
        <begin position="136"/>
        <end position="197"/>
    </location>
</feature>
<evidence type="ECO:0000256" key="5">
    <source>
        <dbReference type="ARBA" id="ARBA00023002"/>
    </source>
</evidence>
<protein>
    <submittedName>
        <fullName evidence="10">Acyl-CoA dehydrogenase</fullName>
    </submittedName>
</protein>
<keyword evidence="5 6" id="KW-0560">Oxidoreductase</keyword>
<evidence type="ECO:0000259" key="7">
    <source>
        <dbReference type="Pfam" id="PF00441"/>
    </source>
</evidence>
<organism evidence="10 11">
    <name type="scientific">Sphingomonas turrisvirgatae</name>
    <dbReference type="NCBI Taxonomy" id="1888892"/>
    <lineage>
        <taxon>Bacteria</taxon>
        <taxon>Pseudomonadati</taxon>
        <taxon>Pseudomonadota</taxon>
        <taxon>Alphaproteobacteria</taxon>
        <taxon>Sphingomonadales</taxon>
        <taxon>Sphingomonadaceae</taxon>
        <taxon>Sphingomonas</taxon>
    </lineage>
</organism>
<dbReference type="Pfam" id="PF00441">
    <property type="entry name" value="Acyl-CoA_dh_1"/>
    <property type="match status" value="1"/>
</dbReference>
<dbReference type="Proteomes" id="UP000094487">
    <property type="component" value="Unassembled WGS sequence"/>
</dbReference>
<dbReference type="STRING" id="1888892.BFL28_01580"/>
<evidence type="ECO:0000256" key="6">
    <source>
        <dbReference type="RuleBase" id="RU362125"/>
    </source>
</evidence>
<evidence type="ECO:0000259" key="8">
    <source>
        <dbReference type="Pfam" id="PF02770"/>
    </source>
</evidence>
<dbReference type="InterPro" id="IPR009075">
    <property type="entry name" value="AcylCo_DH/oxidase_C"/>
</dbReference>
<dbReference type="InterPro" id="IPR037069">
    <property type="entry name" value="AcylCoA_DH/ox_N_sf"/>
</dbReference>
<dbReference type="PANTHER" id="PTHR43884">
    <property type="entry name" value="ACYL-COA DEHYDROGENASE"/>
    <property type="match status" value="1"/>
</dbReference>
<accession>A0A1E3LV94</accession>
<dbReference type="PANTHER" id="PTHR43884:SF20">
    <property type="entry name" value="ACYL-COA DEHYDROGENASE FADE28"/>
    <property type="match status" value="1"/>
</dbReference>
<dbReference type="Gene3D" id="1.20.140.10">
    <property type="entry name" value="Butyryl-CoA Dehydrogenase, subunit A, domain 3"/>
    <property type="match status" value="1"/>
</dbReference>
<evidence type="ECO:0000256" key="4">
    <source>
        <dbReference type="ARBA" id="ARBA00022827"/>
    </source>
</evidence>
<gene>
    <name evidence="10" type="ORF">BFL28_01580</name>
</gene>
<dbReference type="Gene3D" id="2.40.110.10">
    <property type="entry name" value="Butyryl-CoA Dehydrogenase, subunit A, domain 2"/>
    <property type="match status" value="1"/>
</dbReference>
<comment type="cofactor">
    <cofactor evidence="1 6">
        <name>FAD</name>
        <dbReference type="ChEBI" id="CHEBI:57692"/>
    </cofactor>
</comment>
<dbReference type="GO" id="GO:0050660">
    <property type="term" value="F:flavin adenine dinucleotide binding"/>
    <property type="evidence" value="ECO:0007669"/>
    <property type="project" value="InterPro"/>
</dbReference>
<dbReference type="GO" id="GO:0003995">
    <property type="term" value="F:acyl-CoA dehydrogenase activity"/>
    <property type="evidence" value="ECO:0007669"/>
    <property type="project" value="TreeGrafter"/>
</dbReference>
<dbReference type="Gene3D" id="1.10.540.10">
    <property type="entry name" value="Acyl-CoA dehydrogenase/oxidase, N-terminal domain"/>
    <property type="match status" value="1"/>
</dbReference>
<keyword evidence="4 6" id="KW-0274">FAD</keyword>
<comment type="caution">
    <text evidence="10">The sequence shown here is derived from an EMBL/GenBank/DDBJ whole genome shotgun (WGS) entry which is preliminary data.</text>
</comment>
<dbReference type="InterPro" id="IPR036250">
    <property type="entry name" value="AcylCo_DH-like_C"/>
</dbReference>
<dbReference type="EMBL" id="MDDS01000024">
    <property type="protein sequence ID" value="ODP37697.1"/>
    <property type="molecule type" value="Genomic_DNA"/>
</dbReference>
<proteinExistence type="inferred from homology"/>
<comment type="similarity">
    <text evidence="2 6">Belongs to the acyl-CoA dehydrogenase family.</text>
</comment>
<dbReference type="CDD" id="cd00567">
    <property type="entry name" value="ACAD"/>
    <property type="match status" value="1"/>
</dbReference>
<dbReference type="Pfam" id="PF02771">
    <property type="entry name" value="Acyl-CoA_dh_N"/>
    <property type="match status" value="1"/>
</dbReference>
<evidence type="ECO:0000256" key="1">
    <source>
        <dbReference type="ARBA" id="ARBA00001974"/>
    </source>
</evidence>
<dbReference type="SUPFAM" id="SSF56645">
    <property type="entry name" value="Acyl-CoA dehydrogenase NM domain-like"/>
    <property type="match status" value="1"/>
</dbReference>
<dbReference type="RefSeq" id="WP_069320419.1">
    <property type="nucleotide sequence ID" value="NZ_MDDS01000024.1"/>
</dbReference>
<dbReference type="Pfam" id="PF02770">
    <property type="entry name" value="Acyl-CoA_dh_M"/>
    <property type="match status" value="1"/>
</dbReference>
<name>A0A1E3LV94_9SPHN</name>
<dbReference type="InterPro" id="IPR046373">
    <property type="entry name" value="Acyl-CoA_Oxase/DH_mid-dom_sf"/>
</dbReference>
<dbReference type="InterPro" id="IPR009100">
    <property type="entry name" value="AcylCoA_DH/oxidase_NM_dom_sf"/>
</dbReference>
<dbReference type="InterPro" id="IPR013786">
    <property type="entry name" value="AcylCoA_DH/ox_N"/>
</dbReference>
<evidence type="ECO:0000256" key="3">
    <source>
        <dbReference type="ARBA" id="ARBA00022630"/>
    </source>
</evidence>
<evidence type="ECO:0000259" key="9">
    <source>
        <dbReference type="Pfam" id="PF02771"/>
    </source>
</evidence>
<feature type="domain" description="Acyl-CoA dehydrogenase/oxidase C-terminal" evidence="7">
    <location>
        <begin position="225"/>
        <end position="372"/>
    </location>
</feature>
<reference evidence="10 11" key="1">
    <citation type="submission" date="2016-08" db="EMBL/GenBank/DDBJ databases">
        <title>Draft genome of the agarase producing Sphingomonas sp. MCT13.</title>
        <authorList>
            <person name="D'Andrea M.M."/>
            <person name="Rossolini G.M."/>
            <person name="Thaller M.C."/>
        </authorList>
    </citation>
    <scope>NUCLEOTIDE SEQUENCE [LARGE SCALE GENOMIC DNA]</scope>
    <source>
        <strain evidence="10 11">MCT13</strain>
    </source>
</reference>
<evidence type="ECO:0000313" key="10">
    <source>
        <dbReference type="EMBL" id="ODP37697.1"/>
    </source>
</evidence>
<sequence length="375" mass="39128">MPLFLNEEQTMLRDAAQQFVAEAAPVSHMRGLRDAGDATGFSRDLWKQFADMGFTGILIPEADGGLGLGHVEAGVVLEEVGRNLSPSPFLTTAVAAVEALKGSALAQRWYPGILAGETVAALAIDERAKHGNAVAMKAERSGNGFKLTGTKQFVTHGHAADLLLVAARTAGSPEDDAGVTLFAVAKDAAGLTADPQRLADASLAARMTFDGVEIDADAVIGEIDGGRAVLARLLAAGRTGVAAEMLGVGGGAMDMTVGYLKERKQFGVPIGSFQALQHRAAHLYAEMEVARAAVLKAQQLLDAGDAQASEAVNVAKAMAGLASTLAVQEGVQMHGGIGMTDEYDIGFYMKRARVLAEMFGDANFHADQFARANGY</sequence>
<dbReference type="OrthoDB" id="7328575at2"/>
<dbReference type="InterPro" id="IPR006091">
    <property type="entry name" value="Acyl-CoA_Oxase/DH_mid-dom"/>
</dbReference>
<dbReference type="AlphaFoldDB" id="A0A1E3LV94"/>
<evidence type="ECO:0000256" key="2">
    <source>
        <dbReference type="ARBA" id="ARBA00009347"/>
    </source>
</evidence>
<dbReference type="SUPFAM" id="SSF47203">
    <property type="entry name" value="Acyl-CoA dehydrogenase C-terminal domain-like"/>
    <property type="match status" value="1"/>
</dbReference>
<keyword evidence="11" id="KW-1185">Reference proteome</keyword>
<keyword evidence="3 6" id="KW-0285">Flavoprotein</keyword>
<evidence type="ECO:0000313" key="11">
    <source>
        <dbReference type="Proteomes" id="UP000094487"/>
    </source>
</evidence>